<feature type="chain" id="PRO_5040300091" description="Small secreted protein" evidence="2">
    <location>
        <begin position="24"/>
        <end position="379"/>
    </location>
</feature>
<organism evidence="3 4">
    <name type="scientific">Sanghuangporus baumii</name>
    <name type="common">Phellinus baumii</name>
    <dbReference type="NCBI Taxonomy" id="108892"/>
    <lineage>
        <taxon>Eukaryota</taxon>
        <taxon>Fungi</taxon>
        <taxon>Dikarya</taxon>
        <taxon>Basidiomycota</taxon>
        <taxon>Agaricomycotina</taxon>
        <taxon>Agaricomycetes</taxon>
        <taxon>Hymenochaetales</taxon>
        <taxon>Hymenochaetaceae</taxon>
        <taxon>Sanghuangporus</taxon>
    </lineage>
</organism>
<feature type="compositionally biased region" description="Polar residues" evidence="1">
    <location>
        <begin position="157"/>
        <end position="170"/>
    </location>
</feature>
<reference evidence="3" key="1">
    <citation type="submission" date="2016-06" db="EMBL/GenBank/DDBJ databases">
        <title>Draft Genome sequence of the fungus Inonotus baumii.</title>
        <authorList>
            <person name="Zhu H."/>
            <person name="Lin W."/>
        </authorList>
    </citation>
    <scope>NUCLEOTIDE SEQUENCE</scope>
    <source>
        <strain evidence="3">821</strain>
    </source>
</reference>
<dbReference type="PANTHER" id="PTHR38849:SF1">
    <property type="entry name" value="SMALL SECRETED PROTEIN"/>
    <property type="match status" value="1"/>
</dbReference>
<feature type="compositionally biased region" description="Basic and acidic residues" evidence="1">
    <location>
        <begin position="349"/>
        <end position="358"/>
    </location>
</feature>
<dbReference type="Proteomes" id="UP000757232">
    <property type="component" value="Unassembled WGS sequence"/>
</dbReference>
<keyword evidence="4" id="KW-1185">Reference proteome</keyword>
<dbReference type="PANTHER" id="PTHR38849">
    <property type="entry name" value="SMALL SECRETED PROTEIN"/>
    <property type="match status" value="1"/>
</dbReference>
<dbReference type="EMBL" id="LNZH02000201">
    <property type="protein sequence ID" value="OCB86514.1"/>
    <property type="molecule type" value="Genomic_DNA"/>
</dbReference>
<dbReference type="OrthoDB" id="2151417at2759"/>
<name>A0A9Q5HV41_SANBA</name>
<sequence length="379" mass="38913">MTRFVWLSLTIISGLASLSNVGAAPIRSKRAVTQTADNFQELDYAQFQISDGVAGNAAAEANAVFVDPFANTDLSTVSSDVLDAMEAMREAAESAETDLFNPAIDAASGDEADALQVGKIKNKVLKLTGEVQIAQAQASGDDTSDLEDKLSEEQTKLDTNIATDTDSAGATSKGVVDSSDSTDSTASSASADSVSASVTDSVSASSTASAANTAATDTADDGNSSSSQAVTQTADNFQELDYAQFQISDGVAGDAEAEANAVFVDPFANVDLSTVSDDTRDAIEAMREAAESAETDLFNPAIDAASGDEADALQVGKIKNKVLKLTGEVQVINIKIAQAQAAGEDTSDLESKLQDEQTKLNTNIATDEASAGQASKGVA</sequence>
<protein>
    <recommendedName>
        <fullName evidence="5">Small secreted protein</fullName>
    </recommendedName>
</protein>
<feature type="region of interest" description="Disordered" evidence="1">
    <location>
        <begin position="136"/>
        <end position="229"/>
    </location>
</feature>
<evidence type="ECO:0008006" key="5">
    <source>
        <dbReference type="Google" id="ProtNLM"/>
    </source>
</evidence>
<comment type="caution">
    <text evidence="3">The sequence shown here is derived from an EMBL/GenBank/DDBJ whole genome shotgun (WGS) entry which is preliminary data.</text>
</comment>
<feature type="signal peptide" evidence="2">
    <location>
        <begin position="1"/>
        <end position="23"/>
    </location>
</feature>
<keyword evidence="2" id="KW-0732">Signal</keyword>
<proteinExistence type="predicted"/>
<feature type="compositionally biased region" description="Basic and acidic residues" evidence="1">
    <location>
        <begin position="146"/>
        <end position="156"/>
    </location>
</feature>
<accession>A0A9Q5HV41</accession>
<dbReference type="AlphaFoldDB" id="A0A9Q5HV41"/>
<feature type="compositionally biased region" description="Low complexity" evidence="1">
    <location>
        <begin position="171"/>
        <end position="227"/>
    </location>
</feature>
<evidence type="ECO:0000313" key="4">
    <source>
        <dbReference type="Proteomes" id="UP000757232"/>
    </source>
</evidence>
<gene>
    <name evidence="3" type="ORF">A7U60_g6409</name>
</gene>
<evidence type="ECO:0000313" key="3">
    <source>
        <dbReference type="EMBL" id="OCB86514.1"/>
    </source>
</evidence>
<feature type="region of interest" description="Disordered" evidence="1">
    <location>
        <begin position="340"/>
        <end position="379"/>
    </location>
</feature>
<evidence type="ECO:0000256" key="2">
    <source>
        <dbReference type="SAM" id="SignalP"/>
    </source>
</evidence>
<evidence type="ECO:0000256" key="1">
    <source>
        <dbReference type="SAM" id="MobiDB-lite"/>
    </source>
</evidence>